<dbReference type="OrthoDB" id="3037028at2759"/>
<protein>
    <submittedName>
        <fullName evidence="2">Uncharacterized protein</fullName>
    </submittedName>
</protein>
<name>A0A388JLK7_CHABU</name>
<feature type="region of interest" description="Disordered" evidence="1">
    <location>
        <begin position="138"/>
        <end position="170"/>
    </location>
</feature>
<dbReference type="Proteomes" id="UP000265515">
    <property type="component" value="Unassembled WGS sequence"/>
</dbReference>
<evidence type="ECO:0000256" key="1">
    <source>
        <dbReference type="SAM" id="MobiDB-lite"/>
    </source>
</evidence>
<gene>
    <name evidence="2" type="ORF">CBR_g15</name>
</gene>
<proteinExistence type="predicted"/>
<keyword evidence="3" id="KW-1185">Reference proteome</keyword>
<dbReference type="Gramene" id="GBG58615">
    <property type="protein sequence ID" value="GBG58615"/>
    <property type="gene ID" value="CBR_g15"/>
</dbReference>
<sequence length="347" mass="40780">MLNLTDLRKVSRKSFGTTKQFLTEFEQVTKLVPDLPNKDRCFIFLDNFTEVEQLKLVKGMKERYDWPKIRENLLAGDFDQILYRLLKQQEENRERLQLGTDKDKQFYKTLSDMREMMSSMKEERLKLQVMMVKAKTWKRKGKEPVTEESSSASESESEEEREPPLPLDGFQEGEELHLSINSYNYLADAMTRHGKTIWNAPCFHHVRSELVIGESFIEEDPWGERTSEQMMNLALSDEVELIKEPLAIEYGHEQTDKTFRITGEISFLVNSLIDEDHLKMMNEEAEGSEIREAFREGEYDGEYRLMRMWLNGELRDDEVDPAVRQKSDLICVLLNLLIHNMSLSQEQ</sequence>
<dbReference type="AlphaFoldDB" id="A0A388JLK7"/>
<reference evidence="2 3" key="1">
    <citation type="journal article" date="2018" name="Cell">
        <title>The Chara Genome: Secondary Complexity and Implications for Plant Terrestrialization.</title>
        <authorList>
            <person name="Nishiyama T."/>
            <person name="Sakayama H."/>
            <person name="Vries J.D."/>
            <person name="Buschmann H."/>
            <person name="Saint-Marcoux D."/>
            <person name="Ullrich K.K."/>
            <person name="Haas F.B."/>
            <person name="Vanderstraeten L."/>
            <person name="Becker D."/>
            <person name="Lang D."/>
            <person name="Vosolsobe S."/>
            <person name="Rombauts S."/>
            <person name="Wilhelmsson P.K.I."/>
            <person name="Janitza P."/>
            <person name="Kern R."/>
            <person name="Heyl A."/>
            <person name="Rumpler F."/>
            <person name="Villalobos L.I.A.C."/>
            <person name="Clay J.M."/>
            <person name="Skokan R."/>
            <person name="Toyoda A."/>
            <person name="Suzuki Y."/>
            <person name="Kagoshima H."/>
            <person name="Schijlen E."/>
            <person name="Tajeshwar N."/>
            <person name="Catarino B."/>
            <person name="Hetherington A.J."/>
            <person name="Saltykova A."/>
            <person name="Bonnot C."/>
            <person name="Breuninger H."/>
            <person name="Symeonidi A."/>
            <person name="Radhakrishnan G.V."/>
            <person name="Van Nieuwerburgh F."/>
            <person name="Deforce D."/>
            <person name="Chang C."/>
            <person name="Karol K.G."/>
            <person name="Hedrich R."/>
            <person name="Ulvskov P."/>
            <person name="Glockner G."/>
            <person name="Delwiche C.F."/>
            <person name="Petrasek J."/>
            <person name="Van de Peer Y."/>
            <person name="Friml J."/>
            <person name="Beilby M."/>
            <person name="Dolan L."/>
            <person name="Kohara Y."/>
            <person name="Sugano S."/>
            <person name="Fujiyama A."/>
            <person name="Delaux P.-M."/>
            <person name="Quint M."/>
            <person name="TheiBen G."/>
            <person name="Hagemann M."/>
            <person name="Harholt J."/>
            <person name="Dunand C."/>
            <person name="Zachgo S."/>
            <person name="Langdale J."/>
            <person name="Maumus F."/>
            <person name="Straeten D.V.D."/>
            <person name="Gould S.B."/>
            <person name="Rensing S.A."/>
        </authorList>
    </citation>
    <scope>NUCLEOTIDE SEQUENCE [LARGE SCALE GENOMIC DNA]</scope>
    <source>
        <strain evidence="2 3">S276</strain>
    </source>
</reference>
<accession>A0A388JLK7</accession>
<comment type="caution">
    <text evidence="2">The sequence shown here is derived from an EMBL/GenBank/DDBJ whole genome shotgun (WGS) entry which is preliminary data.</text>
</comment>
<evidence type="ECO:0000313" key="3">
    <source>
        <dbReference type="Proteomes" id="UP000265515"/>
    </source>
</evidence>
<organism evidence="2 3">
    <name type="scientific">Chara braunii</name>
    <name type="common">Braun's stonewort</name>
    <dbReference type="NCBI Taxonomy" id="69332"/>
    <lineage>
        <taxon>Eukaryota</taxon>
        <taxon>Viridiplantae</taxon>
        <taxon>Streptophyta</taxon>
        <taxon>Charophyceae</taxon>
        <taxon>Charales</taxon>
        <taxon>Characeae</taxon>
        <taxon>Chara</taxon>
    </lineage>
</organism>
<evidence type="ECO:0000313" key="2">
    <source>
        <dbReference type="EMBL" id="GBG58615.1"/>
    </source>
</evidence>
<dbReference type="EMBL" id="BFEA01000001">
    <property type="protein sequence ID" value="GBG58615.1"/>
    <property type="molecule type" value="Genomic_DNA"/>
</dbReference>